<feature type="transmembrane region" description="Helical" evidence="1">
    <location>
        <begin position="21"/>
        <end position="38"/>
    </location>
</feature>
<dbReference type="InterPro" id="IPR002656">
    <property type="entry name" value="Acyl_transf_3_dom"/>
</dbReference>
<feature type="transmembrane region" description="Helical" evidence="1">
    <location>
        <begin position="117"/>
        <end position="134"/>
    </location>
</feature>
<reference evidence="3 4" key="1">
    <citation type="submission" date="2018-06" db="EMBL/GenBank/DDBJ databases">
        <title>Flavobacterium sp IMCC34762, genome.</title>
        <authorList>
            <person name="Joung Y."/>
            <person name="Cho J."/>
            <person name="Song J."/>
        </authorList>
    </citation>
    <scope>NUCLEOTIDE SEQUENCE [LARGE SCALE GENOMIC DNA]</scope>
    <source>
        <strain evidence="3 4">IMCC34762</strain>
    </source>
</reference>
<dbReference type="GO" id="GO:0016747">
    <property type="term" value="F:acyltransferase activity, transferring groups other than amino-acyl groups"/>
    <property type="evidence" value="ECO:0007669"/>
    <property type="project" value="InterPro"/>
</dbReference>
<accession>A0A2W7UGJ7</accession>
<dbReference type="Pfam" id="PF01757">
    <property type="entry name" value="Acyl_transf_3"/>
    <property type="match status" value="1"/>
</dbReference>
<evidence type="ECO:0000313" key="4">
    <source>
        <dbReference type="Proteomes" id="UP000249177"/>
    </source>
</evidence>
<feature type="transmembrane region" description="Helical" evidence="1">
    <location>
        <begin position="172"/>
        <end position="189"/>
    </location>
</feature>
<keyword evidence="1" id="KW-0812">Transmembrane</keyword>
<keyword evidence="4" id="KW-1185">Reference proteome</keyword>
<organism evidence="3 4">
    <name type="scientific">Flavobacterium aquariorum</name>
    <dbReference type="NCBI Taxonomy" id="2217670"/>
    <lineage>
        <taxon>Bacteria</taxon>
        <taxon>Pseudomonadati</taxon>
        <taxon>Bacteroidota</taxon>
        <taxon>Flavobacteriia</taxon>
        <taxon>Flavobacteriales</taxon>
        <taxon>Flavobacteriaceae</taxon>
        <taxon>Flavobacterium</taxon>
    </lineage>
</organism>
<dbReference type="InterPro" id="IPR050879">
    <property type="entry name" value="Acyltransferase_3"/>
</dbReference>
<protein>
    <submittedName>
        <fullName evidence="3">Acyltransferase</fullName>
    </submittedName>
</protein>
<evidence type="ECO:0000313" key="3">
    <source>
        <dbReference type="EMBL" id="PZX94307.1"/>
    </source>
</evidence>
<keyword evidence="1" id="KW-1133">Transmembrane helix</keyword>
<sequence length="362" mass="41236">MKDIELVKTKQHYEILDGLRGVAAISVVVFHFLEWVYSQPSENLFAHSFLAVDFFFCLSGFVIAYAYEDRIEKLGVVEFFKSRLIRLHPLVIIGSILGLIGYFLIPYSDIANRSVSEVLLLFVCSLLLIPLPIMKERFGNNFGLNAPAWSLFWEYIANIIYSLILWRLSRRILLLLTFIAGIALAYVSYNAKGLVGGWSGDTFWDGCTRVSYSFLAGILVYRSKWIIQTKLGFLGLTLLLIPAFLYPFNPEWNFLTEPLIVLFYFPFLVSLGAGAITSAKTKKICAFSGNISYPLYMTHYFAIWIFATYQNSYKFSGISLFAVVSLGTLTLIGLAYLTMTYVDVPLRNYLTEKRKSHLIEKQ</sequence>
<dbReference type="PANTHER" id="PTHR23028">
    <property type="entry name" value="ACETYLTRANSFERASE"/>
    <property type="match status" value="1"/>
</dbReference>
<gene>
    <name evidence="3" type="ORF">DOS84_06695</name>
</gene>
<dbReference type="OrthoDB" id="9796461at2"/>
<feature type="transmembrane region" description="Helical" evidence="1">
    <location>
        <begin position="291"/>
        <end position="309"/>
    </location>
</feature>
<keyword evidence="1" id="KW-0472">Membrane</keyword>
<dbReference type="AlphaFoldDB" id="A0A2W7UGJ7"/>
<dbReference type="RefSeq" id="WP_111409342.1">
    <property type="nucleotide sequence ID" value="NZ_QKXH01000003.1"/>
</dbReference>
<feature type="transmembrane region" description="Helical" evidence="1">
    <location>
        <begin position="87"/>
        <end position="105"/>
    </location>
</feature>
<feature type="transmembrane region" description="Helical" evidence="1">
    <location>
        <begin position="260"/>
        <end position="279"/>
    </location>
</feature>
<evidence type="ECO:0000256" key="1">
    <source>
        <dbReference type="SAM" id="Phobius"/>
    </source>
</evidence>
<feature type="transmembrane region" description="Helical" evidence="1">
    <location>
        <begin position="146"/>
        <end position="166"/>
    </location>
</feature>
<dbReference type="PANTHER" id="PTHR23028:SF134">
    <property type="entry name" value="PUTATIVE (AFU_ORTHOLOGUE AFUA_4G08520)-RELATED"/>
    <property type="match status" value="1"/>
</dbReference>
<feature type="transmembrane region" description="Helical" evidence="1">
    <location>
        <begin position="44"/>
        <end position="67"/>
    </location>
</feature>
<feature type="domain" description="Acyltransferase 3" evidence="2">
    <location>
        <begin position="15"/>
        <end position="335"/>
    </location>
</feature>
<evidence type="ECO:0000259" key="2">
    <source>
        <dbReference type="Pfam" id="PF01757"/>
    </source>
</evidence>
<dbReference type="Proteomes" id="UP000249177">
    <property type="component" value="Unassembled WGS sequence"/>
</dbReference>
<comment type="caution">
    <text evidence="3">The sequence shown here is derived from an EMBL/GenBank/DDBJ whole genome shotgun (WGS) entry which is preliminary data.</text>
</comment>
<proteinExistence type="predicted"/>
<keyword evidence="3" id="KW-0012">Acyltransferase</keyword>
<feature type="transmembrane region" description="Helical" evidence="1">
    <location>
        <begin position="315"/>
        <end position="337"/>
    </location>
</feature>
<dbReference type="EMBL" id="QKXH01000003">
    <property type="protein sequence ID" value="PZX94307.1"/>
    <property type="molecule type" value="Genomic_DNA"/>
</dbReference>
<name>A0A2W7UGJ7_9FLAO</name>
<keyword evidence="3" id="KW-0808">Transferase</keyword>
<feature type="transmembrane region" description="Helical" evidence="1">
    <location>
        <begin position="231"/>
        <end position="248"/>
    </location>
</feature>